<dbReference type="AlphaFoldDB" id="A0A4V4M4Z0"/>
<evidence type="ECO:0000256" key="1">
    <source>
        <dbReference type="ARBA" id="ARBA00009797"/>
    </source>
</evidence>
<protein>
    <recommendedName>
        <fullName evidence="4">Exonuclease V</fullName>
    </recommendedName>
</protein>
<comment type="similarity">
    <text evidence="1">Belongs to the EXO5 family.</text>
</comment>
<dbReference type="GO" id="GO:0005634">
    <property type="term" value="C:nucleus"/>
    <property type="evidence" value="ECO:0007669"/>
    <property type="project" value="TreeGrafter"/>
</dbReference>
<evidence type="ECO:0000313" key="3">
    <source>
        <dbReference type="Proteomes" id="UP000310689"/>
    </source>
</evidence>
<name>A0A4V4M4Z0_WALIC</name>
<dbReference type="Pfam" id="PF09810">
    <property type="entry name" value="Exo5"/>
    <property type="match status" value="2"/>
</dbReference>
<dbReference type="GO" id="GO:0045145">
    <property type="term" value="F:single-stranded DNA 5'-3' DNA exonuclease activity"/>
    <property type="evidence" value="ECO:0007669"/>
    <property type="project" value="InterPro"/>
</dbReference>
<dbReference type="InterPro" id="IPR019190">
    <property type="entry name" value="EXOV"/>
</dbReference>
<evidence type="ECO:0000313" key="2">
    <source>
        <dbReference type="EMBL" id="TIB35194.1"/>
    </source>
</evidence>
<dbReference type="EMBL" id="SPOI01000151">
    <property type="protein sequence ID" value="TIB35194.1"/>
    <property type="molecule type" value="Genomic_DNA"/>
</dbReference>
<accession>A0A4V4M4Z0</accession>
<dbReference type="PANTHER" id="PTHR14464:SF4">
    <property type="entry name" value="EXONUCLEASE V"/>
    <property type="match status" value="1"/>
</dbReference>
<reference evidence="2 3" key="1">
    <citation type="submission" date="2019-03" db="EMBL/GenBank/DDBJ databases">
        <title>Sequencing 23 genomes of Wallemia ichthyophaga.</title>
        <authorList>
            <person name="Gostincar C."/>
        </authorList>
    </citation>
    <scope>NUCLEOTIDE SEQUENCE [LARGE SCALE GENOMIC DNA]</scope>
    <source>
        <strain evidence="2 3">EXF-6200</strain>
    </source>
</reference>
<evidence type="ECO:0008006" key="4">
    <source>
        <dbReference type="Google" id="ProtNLM"/>
    </source>
</evidence>
<comment type="caution">
    <text evidence="2">The sequence shown here is derived from an EMBL/GenBank/DDBJ whole genome shotgun (WGS) entry which is preliminary data.</text>
</comment>
<dbReference type="GO" id="GO:0005739">
    <property type="term" value="C:mitochondrion"/>
    <property type="evidence" value="ECO:0007669"/>
    <property type="project" value="TreeGrafter"/>
</dbReference>
<organism evidence="2 3">
    <name type="scientific">Wallemia ichthyophaga</name>
    <dbReference type="NCBI Taxonomy" id="245174"/>
    <lineage>
        <taxon>Eukaryota</taxon>
        <taxon>Fungi</taxon>
        <taxon>Dikarya</taxon>
        <taxon>Basidiomycota</taxon>
        <taxon>Wallemiomycotina</taxon>
        <taxon>Wallemiomycetes</taxon>
        <taxon>Wallemiales</taxon>
        <taxon>Wallemiaceae</taxon>
        <taxon>Wallemia</taxon>
    </lineage>
</organism>
<dbReference type="GO" id="GO:0036297">
    <property type="term" value="P:interstrand cross-link repair"/>
    <property type="evidence" value="ECO:0007669"/>
    <property type="project" value="TreeGrafter"/>
</dbReference>
<gene>
    <name evidence="2" type="ORF">E3P86_02713</name>
</gene>
<sequence length="401" mass="46255">MASDGEFEDDWLNSAEVLAVASAVETGTINSANPAITVEMDDKKRARSRSRSNSVEIIESTNPTKYLTPYDRFRKESGFLSATDVSDIQWCAYKKLYKEIQGGGWIRASERVQSIVGDTGAQINVDTNKALAKEKIMDKGSAHHTKMEREMYDIADDSEMEMEIYFDKRSDYYALWLHNCIVQLTTLAHQGRCREFGVRGLIDGQILQGDIDELCLDRKTGMVRVVDDKTRVDGKMPRYQNSNNKAQLMVYRKMLTHFPSFDWQAWLESCGINMNEHVSTPIVRQHMLQNGETDLRLCAILDRFKAATQIILENIDNVVELRYHCADGGTYIGKVEIEFDEREFKRYINEAFKFWHRGDYKGVDIEDGYFKCSKCEFEESCEWLTLQHSRAVEKNKKNKKV</sequence>
<proteinExistence type="inferred from homology"/>
<dbReference type="Proteomes" id="UP000310689">
    <property type="component" value="Unassembled WGS sequence"/>
</dbReference>
<dbReference type="PANTHER" id="PTHR14464">
    <property type="entry name" value="EXONUCLEASE V"/>
    <property type="match status" value="1"/>
</dbReference>